<feature type="transmembrane region" description="Helical" evidence="1">
    <location>
        <begin position="50"/>
        <end position="73"/>
    </location>
</feature>
<evidence type="ECO:0000256" key="1">
    <source>
        <dbReference type="SAM" id="Phobius"/>
    </source>
</evidence>
<protein>
    <recommendedName>
        <fullName evidence="4">Cobalamin biosynthesis protein CobQ</fullName>
    </recommendedName>
</protein>
<dbReference type="EMBL" id="BMKN01000002">
    <property type="protein sequence ID" value="GGE49042.1"/>
    <property type="molecule type" value="Genomic_DNA"/>
</dbReference>
<dbReference type="Proteomes" id="UP000606730">
    <property type="component" value="Unassembled WGS sequence"/>
</dbReference>
<dbReference type="RefSeq" id="WP_143226537.1">
    <property type="nucleotide sequence ID" value="NZ_BMKN01000002.1"/>
</dbReference>
<sequence>MNTPAHMALAWAVLGRKSHPPGSVWYILGGAFLPDMALFARAALGERDGLPILVDALNSLPVYAVLLGVALWLGKRGVALLAAAALLHIAMDLPLHADDARAHFWPLTDWRFQSPVSFWDGDHHGRIFGILEAVLFMGCGMLIWQRQEHFAAKALLVAFGALYAVTFVHFVGHAFANEHWAPW</sequence>
<proteinExistence type="predicted"/>
<reference evidence="2" key="1">
    <citation type="journal article" date="2014" name="Int. J. Syst. Evol. Microbiol.">
        <title>Complete genome sequence of Corynebacterium casei LMG S-19264T (=DSM 44701T), isolated from a smear-ripened cheese.</title>
        <authorList>
            <consortium name="US DOE Joint Genome Institute (JGI-PGF)"/>
            <person name="Walter F."/>
            <person name="Albersmeier A."/>
            <person name="Kalinowski J."/>
            <person name="Ruckert C."/>
        </authorList>
    </citation>
    <scope>NUCLEOTIDE SEQUENCE</scope>
    <source>
        <strain evidence="2">CGMCC 1.16012</strain>
    </source>
</reference>
<feature type="transmembrane region" description="Helical" evidence="1">
    <location>
        <begin position="156"/>
        <end position="176"/>
    </location>
</feature>
<keyword evidence="3" id="KW-1185">Reference proteome</keyword>
<dbReference type="OrthoDB" id="7631418at2"/>
<evidence type="ECO:0000313" key="3">
    <source>
        <dbReference type="Proteomes" id="UP000606730"/>
    </source>
</evidence>
<keyword evidence="1" id="KW-0812">Transmembrane</keyword>
<accession>A0A917AGE3</accession>
<keyword evidence="1" id="KW-0472">Membrane</keyword>
<dbReference type="AlphaFoldDB" id="A0A917AGE3"/>
<evidence type="ECO:0008006" key="4">
    <source>
        <dbReference type="Google" id="ProtNLM"/>
    </source>
</evidence>
<keyword evidence="1" id="KW-1133">Transmembrane helix</keyword>
<reference evidence="2" key="2">
    <citation type="submission" date="2020-09" db="EMBL/GenBank/DDBJ databases">
        <authorList>
            <person name="Sun Q."/>
            <person name="Zhou Y."/>
        </authorList>
    </citation>
    <scope>NUCLEOTIDE SEQUENCE</scope>
    <source>
        <strain evidence="2">CGMCC 1.16012</strain>
    </source>
</reference>
<feature type="transmembrane region" description="Helical" evidence="1">
    <location>
        <begin position="24"/>
        <end position="44"/>
    </location>
</feature>
<comment type="caution">
    <text evidence="2">The sequence shown here is derived from an EMBL/GenBank/DDBJ whole genome shotgun (WGS) entry which is preliminary data.</text>
</comment>
<evidence type="ECO:0000313" key="2">
    <source>
        <dbReference type="EMBL" id="GGE49042.1"/>
    </source>
</evidence>
<organism evidence="2 3">
    <name type="scientific">Actibacterium pelagium</name>
    <dbReference type="NCBI Taxonomy" id="2029103"/>
    <lineage>
        <taxon>Bacteria</taxon>
        <taxon>Pseudomonadati</taxon>
        <taxon>Pseudomonadota</taxon>
        <taxon>Alphaproteobacteria</taxon>
        <taxon>Rhodobacterales</taxon>
        <taxon>Roseobacteraceae</taxon>
        <taxon>Actibacterium</taxon>
    </lineage>
</organism>
<feature type="transmembrane region" description="Helical" evidence="1">
    <location>
        <begin position="127"/>
        <end position="144"/>
    </location>
</feature>
<gene>
    <name evidence="2" type="ORF">GCM10011517_16130</name>
</gene>
<name>A0A917AGE3_9RHOB</name>